<keyword evidence="4" id="KW-0812">Transmembrane</keyword>
<feature type="domain" description="EGF-like" evidence="5">
    <location>
        <begin position="172"/>
        <end position="212"/>
    </location>
</feature>
<dbReference type="InterPro" id="IPR001881">
    <property type="entry name" value="EGF-like_Ca-bd_dom"/>
</dbReference>
<dbReference type="EnsemblMetazoa" id="CapteT226427">
    <property type="protein sequence ID" value="CapteP226427"/>
    <property type="gene ID" value="CapteG226427"/>
</dbReference>
<keyword evidence="8" id="KW-1185">Reference proteome</keyword>
<keyword evidence="1" id="KW-1015">Disulfide bond</keyword>
<reference evidence="7" key="3">
    <citation type="submission" date="2015-06" db="UniProtKB">
        <authorList>
            <consortium name="EnsemblMetazoa"/>
        </authorList>
    </citation>
    <scope>IDENTIFICATION</scope>
</reference>
<reference evidence="8" key="1">
    <citation type="submission" date="2012-12" db="EMBL/GenBank/DDBJ databases">
        <authorList>
            <person name="Hellsten U."/>
            <person name="Grimwood J."/>
            <person name="Chapman J.A."/>
            <person name="Shapiro H."/>
            <person name="Aerts A."/>
            <person name="Otillar R.P."/>
            <person name="Terry A.Y."/>
            <person name="Boore J.L."/>
            <person name="Simakov O."/>
            <person name="Marletaz F."/>
            <person name="Cho S.-J."/>
            <person name="Edsinger-Gonzales E."/>
            <person name="Havlak P."/>
            <person name="Kuo D.-H."/>
            <person name="Larsson T."/>
            <person name="Lv J."/>
            <person name="Arendt D."/>
            <person name="Savage R."/>
            <person name="Osoegawa K."/>
            <person name="de Jong P."/>
            <person name="Lindberg D.R."/>
            <person name="Seaver E.C."/>
            <person name="Weisblat D.A."/>
            <person name="Putnam N.H."/>
            <person name="Grigoriev I.V."/>
            <person name="Rokhsar D.S."/>
        </authorList>
    </citation>
    <scope>NUCLEOTIDE SEQUENCE</scope>
    <source>
        <strain evidence="8">I ESC-2004</strain>
    </source>
</reference>
<dbReference type="PROSITE" id="PS50026">
    <property type="entry name" value="EGF_3"/>
    <property type="match status" value="1"/>
</dbReference>
<feature type="region of interest" description="Disordered" evidence="3">
    <location>
        <begin position="1"/>
        <end position="96"/>
    </location>
</feature>
<keyword evidence="4" id="KW-1133">Transmembrane helix</keyword>
<keyword evidence="4" id="KW-0472">Membrane</keyword>
<accession>R7U711</accession>
<name>R7U711_CAPTE</name>
<dbReference type="HOGENOM" id="CLU_242042_0_0_1"/>
<protein>
    <recommendedName>
        <fullName evidence="5">EGF-like domain-containing protein</fullName>
    </recommendedName>
</protein>
<feature type="transmembrane region" description="Helical" evidence="4">
    <location>
        <begin position="847"/>
        <end position="869"/>
    </location>
</feature>
<evidence type="ECO:0000256" key="4">
    <source>
        <dbReference type="SAM" id="Phobius"/>
    </source>
</evidence>
<feature type="transmembrane region" description="Helical" evidence="4">
    <location>
        <begin position="916"/>
        <end position="934"/>
    </location>
</feature>
<dbReference type="InterPro" id="IPR000742">
    <property type="entry name" value="EGF"/>
</dbReference>
<dbReference type="SMART" id="SM00179">
    <property type="entry name" value="EGF_CA"/>
    <property type="match status" value="1"/>
</dbReference>
<dbReference type="CDD" id="cd00054">
    <property type="entry name" value="EGF_CA"/>
    <property type="match status" value="1"/>
</dbReference>
<dbReference type="OrthoDB" id="6247498at2759"/>
<feature type="compositionally biased region" description="Pro residues" evidence="3">
    <location>
        <begin position="58"/>
        <end position="73"/>
    </location>
</feature>
<dbReference type="EMBL" id="KB304303">
    <property type="protein sequence ID" value="ELU02155.1"/>
    <property type="molecule type" value="Genomic_DNA"/>
</dbReference>
<dbReference type="OMA" id="WVDSCES"/>
<keyword evidence="2" id="KW-0245">EGF-like domain</keyword>
<organism evidence="6">
    <name type="scientific">Capitella teleta</name>
    <name type="common">Polychaete worm</name>
    <dbReference type="NCBI Taxonomy" id="283909"/>
    <lineage>
        <taxon>Eukaryota</taxon>
        <taxon>Metazoa</taxon>
        <taxon>Spiralia</taxon>
        <taxon>Lophotrochozoa</taxon>
        <taxon>Annelida</taxon>
        <taxon>Polychaeta</taxon>
        <taxon>Sedentaria</taxon>
        <taxon>Scolecida</taxon>
        <taxon>Capitellidae</taxon>
        <taxon>Capitella</taxon>
    </lineage>
</organism>
<proteinExistence type="predicted"/>
<evidence type="ECO:0000313" key="6">
    <source>
        <dbReference type="EMBL" id="ELU02155.1"/>
    </source>
</evidence>
<dbReference type="Proteomes" id="UP000014760">
    <property type="component" value="Unassembled WGS sequence"/>
</dbReference>
<evidence type="ECO:0000259" key="5">
    <source>
        <dbReference type="PROSITE" id="PS50026"/>
    </source>
</evidence>
<gene>
    <name evidence="6" type="ORF">CAPTEDRAFT_226427</name>
</gene>
<feature type="transmembrane region" description="Helical" evidence="4">
    <location>
        <begin position="1521"/>
        <end position="1545"/>
    </location>
</feature>
<dbReference type="GO" id="GO:0005509">
    <property type="term" value="F:calcium ion binding"/>
    <property type="evidence" value="ECO:0007669"/>
    <property type="project" value="InterPro"/>
</dbReference>
<sequence length="1698" mass="192205">MALPNDLRSIRDMRRPPIKLNGDGTLPRPPPSSSSTLQRLGSMKRGDSLESSRAVSCPPSPPLPPYPSNLPDPPDAEESFQQPNSHGGEGGGGATLPRGMYKNTLVTFSLVATLSVVYAATCSMDKGVNIVLTMPPIVNFKYVRVFQNKQFYNLVDDSAWHQKNNSKVQMLDTNECDVLENACPASSRCENTDGGHVCHCPPSHFHQGLSCVNPAYPVLISEDETLPVFLDGLRVEASPNVFLENLHNTKNLKTRLYATDKKQSTDFFWFRDASRKIRINIGLADPNLIPEYEDVDHEGDNGYIQSNPNYNNEIQDLRKITQNFCRNPLPDYYTITLQIAKDRMTNATTRMCDVTLFQKGQCPRGIRAGETFTHRTLNDPCHKQGTYPEEIQQAPNNIVCTEGNSALLRDIFNITPAAVNDISFPPRNCKLASKDCQKCLDKEQCRSLGRACVDSREIQPDLRFFIKDSSVKKCCQLDCYSSLSCKTSFSDECQKAITECAMGAAYQFTLQPFFNNLNEEFHCHIRQRKPKMLYRLWFYVSVLGTGFETPRIYRSIYADDVESLTQGTYELEFLTIEHDAGIQVEDEFILRGQRSDNKWNFTLNSLKKPKEYNDSDIEVRTYSEKIHVGIVQFAGPFAYSTSTWSGGNNCRKDLSLIKAKQKHYDENQAQPANVVVEAVRRPYKYFIRSTKESPLIRFITPANISILSWWFRDKEPYLIIDDTLTATLSLSPDNRVWEILLAGRLTGCPGYLNVVINDRDEVEELFRYDTIISCPPVFNITFKIPNWGVKEDKTFDLLLDDAKQQYRLFLTNIDISEEAANDNNGALEMKVTGAWMAQEAVAGGLPLLAVIVIIVLCMAVGFVLSYVALELTKRFSHGSIKYRKIDKYSPSCCSVIRKMGAAQLAVTIAYITYRLVYSLVFTFTLFFMLLLVCLRDDLHTFAHLGQIQNKHMEQTHSLHGLIEKHTHDQVFRQTHNVEDMQGACNHYISELTSSMLYKIGNFTGEEAYQTFLDSEYSVTTVVQEKLDKIMIDYRDRIETFASTLSSIIKEKIDPNLVKYNTFVDNIYANGWLEFSQRIFNQSQVKPDLPQDDMIAAYQEKLQESVIFGDSIDFASFLEIQEVENVQLWALQFWERFNRTVPLSYNITLLNNDQLACPGGGSDFGGALDALSAASREQRDSSLFFSDDPEILKEDIFAQDPPAVFAEDSDLSIDLSVQILVNSVDWFTLQMIFICMDLLLFFYRMCHLYLVVCKFCYGFDDAIELTSKEVARAQEIMQKPDAEETADELLFSPDTWKQKAQENHVHSRPAKENGDVSGGKSDYQSIAELDNKQNDRKQSVVNHRTVLRRVCKRLVQSEIIPKMVFGSVIVVFACIALQRIECYMQLDMLLIFSGLASVLINLDRHLVGANLFLDTLAQQLSSSMMTWFPNHTSTELTAVKELLDFFTNEHRSHMEAYRAQSCSLTSNNCTLPAPAHFNYTIPVLPCNFVPVSSQNYPEHEYIRMEEAMLDGLLPVVDAAQGIAWTSFGMLIGVVLSVLALHLIGVLTSHAIKTRHLFPVRSAYVIYGGSVRGLRCFAPKERYDSPEPPVSPSRMDRTLETDDTDCCTAPSSPASTLPGYKAASNDMYLDEEVSFKGCVRALAHTMSKRKDTKLVIKRLLAWCSAKSVHCDWIVYKAIHKLRLYAGVGGMSFSKDLYSYL</sequence>
<evidence type="ECO:0000313" key="7">
    <source>
        <dbReference type="EnsemblMetazoa" id="CapteP226427"/>
    </source>
</evidence>
<comment type="caution">
    <text evidence="2">Lacks conserved residue(s) required for the propagation of feature annotation.</text>
</comment>
<evidence type="ECO:0000256" key="1">
    <source>
        <dbReference type="ARBA" id="ARBA00023157"/>
    </source>
</evidence>
<dbReference type="EMBL" id="AMQN01008981">
    <property type="status" value="NOT_ANNOTATED_CDS"/>
    <property type="molecule type" value="Genomic_DNA"/>
</dbReference>
<evidence type="ECO:0000256" key="2">
    <source>
        <dbReference type="PROSITE-ProRule" id="PRU00076"/>
    </source>
</evidence>
<evidence type="ECO:0000256" key="3">
    <source>
        <dbReference type="SAM" id="MobiDB-lite"/>
    </source>
</evidence>
<reference evidence="6 8" key="2">
    <citation type="journal article" date="2013" name="Nature">
        <title>Insights into bilaterian evolution from three spiralian genomes.</title>
        <authorList>
            <person name="Simakov O."/>
            <person name="Marletaz F."/>
            <person name="Cho S.J."/>
            <person name="Edsinger-Gonzales E."/>
            <person name="Havlak P."/>
            <person name="Hellsten U."/>
            <person name="Kuo D.H."/>
            <person name="Larsson T."/>
            <person name="Lv J."/>
            <person name="Arendt D."/>
            <person name="Savage R."/>
            <person name="Osoegawa K."/>
            <person name="de Jong P."/>
            <person name="Grimwood J."/>
            <person name="Chapman J.A."/>
            <person name="Shapiro H."/>
            <person name="Aerts A."/>
            <person name="Otillar R.P."/>
            <person name="Terry A.Y."/>
            <person name="Boore J.L."/>
            <person name="Grigoriev I.V."/>
            <person name="Lindberg D.R."/>
            <person name="Seaver E.C."/>
            <person name="Weisblat D.A."/>
            <person name="Putnam N.H."/>
            <person name="Rokhsar D.S."/>
        </authorList>
    </citation>
    <scope>NUCLEOTIDE SEQUENCE</scope>
    <source>
        <strain evidence="6 8">I ESC-2004</strain>
    </source>
</reference>
<dbReference type="SUPFAM" id="SSF57196">
    <property type="entry name" value="EGF/Laminin"/>
    <property type="match status" value="1"/>
</dbReference>
<evidence type="ECO:0000313" key="8">
    <source>
        <dbReference type="Proteomes" id="UP000014760"/>
    </source>
</evidence>